<dbReference type="EMBL" id="CP032551">
    <property type="protein sequence ID" value="QGT94927.1"/>
    <property type="molecule type" value="Genomic_DNA"/>
</dbReference>
<dbReference type="Proteomes" id="UP000427820">
    <property type="component" value="Chromosome"/>
</dbReference>
<dbReference type="RefSeq" id="WP_156265837.1">
    <property type="nucleotide sequence ID" value="NZ_CP032551.1"/>
</dbReference>
<dbReference type="KEGG" id="panm:D3795_01490"/>
<evidence type="ECO:0008006" key="5">
    <source>
        <dbReference type="Google" id="ProtNLM"/>
    </source>
</evidence>
<protein>
    <recommendedName>
        <fullName evidence="5">Low-complexity protein</fullName>
    </recommendedName>
</protein>
<feature type="signal peptide" evidence="2">
    <location>
        <begin position="1"/>
        <end position="26"/>
    </location>
</feature>
<evidence type="ECO:0000313" key="3">
    <source>
        <dbReference type="EMBL" id="QGT94927.1"/>
    </source>
</evidence>
<proteinExistence type="predicted"/>
<gene>
    <name evidence="3" type="ORF">D3795_01490</name>
</gene>
<accession>A0AA92EQ88</accession>
<evidence type="ECO:0000313" key="4">
    <source>
        <dbReference type="Proteomes" id="UP000427820"/>
    </source>
</evidence>
<sequence length="114" mass="11870">MKAMKKSVSVAVGALLVSAAGVTASANPFGFTELPGGYQQEQQQQQKQEMRCGGNKDAKKAKEGKCGEGKCGEGKCGGDKAMEKMDEKAKERMSEKAKEGKCGEGKCGEGKCGA</sequence>
<evidence type="ECO:0000256" key="1">
    <source>
        <dbReference type="SAM" id="MobiDB-lite"/>
    </source>
</evidence>
<feature type="chain" id="PRO_5041701301" description="Low-complexity protein" evidence="2">
    <location>
        <begin position="27"/>
        <end position="114"/>
    </location>
</feature>
<evidence type="ECO:0000256" key="2">
    <source>
        <dbReference type="SAM" id="SignalP"/>
    </source>
</evidence>
<keyword evidence="2" id="KW-0732">Signal</keyword>
<feature type="region of interest" description="Disordered" evidence="1">
    <location>
        <begin position="34"/>
        <end position="78"/>
    </location>
</feature>
<dbReference type="AlphaFoldDB" id="A0AA92EQ88"/>
<keyword evidence="4" id="KW-1185">Reference proteome</keyword>
<name>A0AA92EQ88_9GAMM</name>
<feature type="compositionally biased region" description="Basic and acidic residues" evidence="1">
    <location>
        <begin position="48"/>
        <end position="78"/>
    </location>
</feature>
<organism evidence="3 4">
    <name type="scientific">Pseudidiomarina andamanensis</name>
    <dbReference type="NCBI Taxonomy" id="1940690"/>
    <lineage>
        <taxon>Bacteria</taxon>
        <taxon>Pseudomonadati</taxon>
        <taxon>Pseudomonadota</taxon>
        <taxon>Gammaproteobacteria</taxon>
        <taxon>Alteromonadales</taxon>
        <taxon>Idiomarinaceae</taxon>
        <taxon>Pseudidiomarina</taxon>
    </lineage>
</organism>
<reference evidence="3 4" key="1">
    <citation type="submission" date="2018-09" db="EMBL/GenBank/DDBJ databases">
        <title>Whole genome sequencing of Idiomarina andamanensis W-5T (LMG 29773T= JCM 31645T).</title>
        <authorList>
            <person name="Das S.K."/>
        </authorList>
    </citation>
    <scope>NUCLEOTIDE SEQUENCE [LARGE SCALE GENOMIC DNA]</scope>
    <source>
        <strain evidence="3 4">W-5T</strain>
    </source>
</reference>